<gene>
    <name evidence="8" type="ORF">SAMN05660349_00464</name>
</gene>
<keyword evidence="2" id="KW-0004">4Fe-4S</keyword>
<dbReference type="Gene3D" id="3.20.20.70">
    <property type="entry name" value="Aldolase class I"/>
    <property type="match status" value="1"/>
</dbReference>
<protein>
    <submittedName>
        <fullName evidence="8">Wyosine [tRNA(Phe)-imidazoG37] synthetase, radical SAM superfamily</fullName>
    </submittedName>
</protein>
<evidence type="ECO:0000256" key="4">
    <source>
        <dbReference type="ARBA" id="ARBA00022723"/>
    </source>
</evidence>
<dbReference type="SFLD" id="SFLDS00029">
    <property type="entry name" value="Radical_SAM"/>
    <property type="match status" value="1"/>
</dbReference>
<name>A0A1T5A5X5_9BACT</name>
<evidence type="ECO:0000256" key="2">
    <source>
        <dbReference type="ARBA" id="ARBA00022485"/>
    </source>
</evidence>
<evidence type="ECO:0000256" key="5">
    <source>
        <dbReference type="ARBA" id="ARBA00023004"/>
    </source>
</evidence>
<dbReference type="GO" id="GO:0051539">
    <property type="term" value="F:4 iron, 4 sulfur cluster binding"/>
    <property type="evidence" value="ECO:0007669"/>
    <property type="project" value="UniProtKB-KW"/>
</dbReference>
<dbReference type="InterPro" id="IPR007197">
    <property type="entry name" value="rSAM"/>
</dbReference>
<sequence length="312" mass="35658">MISFGPVPSRRLGISLGINNIPTPKICSYSCIYCQVGVTKRHNIIRQQFYKPEVIFKKVKKHLDSLDKNNKPDYLTFVANGEPTLDINLGESIERLKEFGIPIAVITNASLLNATEVRNNLCKADWVSLKVDSADEKVWRAINRPHILLDFNTYKENLFLFAKEYRGSLNTETMLVKDVNDNALQIQDTADLIKQIKPTTSYISIPTRPPALNWVNKPDEESLNQAYQIYLNAGINPEMILGYEGSNMGYTGNIIKDIVNICSVHPIREDAMQQLLIKDKADSRIVDYLINNHSIRKVEYNSTVYYIRQFQK</sequence>
<dbReference type="Proteomes" id="UP000190852">
    <property type="component" value="Unassembled WGS sequence"/>
</dbReference>
<dbReference type="SFLD" id="SFLDG01083">
    <property type="entry name" value="Uncharacterised_Radical_SAM_Su"/>
    <property type="match status" value="1"/>
</dbReference>
<proteinExistence type="predicted"/>
<keyword evidence="4" id="KW-0479">Metal-binding</keyword>
<comment type="cofactor">
    <cofactor evidence="1">
        <name>[4Fe-4S] cluster</name>
        <dbReference type="ChEBI" id="CHEBI:49883"/>
    </cofactor>
</comment>
<dbReference type="SUPFAM" id="SSF102114">
    <property type="entry name" value="Radical SAM enzymes"/>
    <property type="match status" value="1"/>
</dbReference>
<dbReference type="RefSeq" id="WP_079682190.1">
    <property type="nucleotide sequence ID" value="NZ_FUYQ01000002.1"/>
</dbReference>
<dbReference type="PANTHER" id="PTHR43787">
    <property type="entry name" value="FEMO COFACTOR BIOSYNTHESIS PROTEIN NIFB-RELATED"/>
    <property type="match status" value="1"/>
</dbReference>
<dbReference type="Pfam" id="PF04055">
    <property type="entry name" value="Radical_SAM"/>
    <property type="match status" value="1"/>
</dbReference>
<accession>A0A1T5A5X5</accession>
<evidence type="ECO:0000259" key="7">
    <source>
        <dbReference type="PROSITE" id="PS51918"/>
    </source>
</evidence>
<dbReference type="InterPro" id="IPR040084">
    <property type="entry name" value="GTPase_Obg"/>
</dbReference>
<dbReference type="AlphaFoldDB" id="A0A1T5A5X5"/>
<keyword evidence="6" id="KW-0411">Iron-sulfur</keyword>
<keyword evidence="3" id="KW-0949">S-adenosyl-L-methionine</keyword>
<evidence type="ECO:0000256" key="1">
    <source>
        <dbReference type="ARBA" id="ARBA00001966"/>
    </source>
</evidence>
<dbReference type="CDD" id="cd01335">
    <property type="entry name" value="Radical_SAM"/>
    <property type="match status" value="1"/>
</dbReference>
<dbReference type="InterPro" id="IPR013785">
    <property type="entry name" value="Aldolase_TIM"/>
</dbReference>
<dbReference type="GO" id="GO:0046872">
    <property type="term" value="F:metal ion binding"/>
    <property type="evidence" value="ECO:0007669"/>
    <property type="project" value="UniProtKB-KW"/>
</dbReference>
<evidence type="ECO:0000256" key="6">
    <source>
        <dbReference type="ARBA" id="ARBA00023014"/>
    </source>
</evidence>
<feature type="domain" description="Radical SAM core" evidence="7">
    <location>
        <begin position="8"/>
        <end position="244"/>
    </location>
</feature>
<dbReference type="EMBL" id="FUYQ01000002">
    <property type="protein sequence ID" value="SKB30340.1"/>
    <property type="molecule type" value="Genomic_DNA"/>
</dbReference>
<dbReference type="PANTHER" id="PTHR43787:SF11">
    <property type="entry name" value="UPF0026 PROTEIN SLR1464"/>
    <property type="match status" value="1"/>
</dbReference>
<evidence type="ECO:0000313" key="9">
    <source>
        <dbReference type="Proteomes" id="UP000190852"/>
    </source>
</evidence>
<reference evidence="9" key="1">
    <citation type="submission" date="2017-02" db="EMBL/GenBank/DDBJ databases">
        <authorList>
            <person name="Varghese N."/>
            <person name="Submissions S."/>
        </authorList>
    </citation>
    <scope>NUCLEOTIDE SEQUENCE [LARGE SCALE GENOMIC DNA]</scope>
    <source>
        <strain evidence="9">DSM 24967</strain>
    </source>
</reference>
<evidence type="ECO:0000313" key="8">
    <source>
        <dbReference type="EMBL" id="SKB30340.1"/>
    </source>
</evidence>
<dbReference type="InterPro" id="IPR058240">
    <property type="entry name" value="rSAM_sf"/>
</dbReference>
<dbReference type="GO" id="GO:0003824">
    <property type="term" value="F:catalytic activity"/>
    <property type="evidence" value="ECO:0007669"/>
    <property type="project" value="InterPro"/>
</dbReference>
<keyword evidence="5" id="KW-0408">Iron</keyword>
<keyword evidence="9" id="KW-1185">Reference proteome</keyword>
<dbReference type="PROSITE" id="PS51918">
    <property type="entry name" value="RADICAL_SAM"/>
    <property type="match status" value="1"/>
</dbReference>
<organism evidence="8 9">
    <name type="scientific">Parabacteroides chartae</name>
    <dbReference type="NCBI Taxonomy" id="1037355"/>
    <lineage>
        <taxon>Bacteria</taxon>
        <taxon>Pseudomonadati</taxon>
        <taxon>Bacteroidota</taxon>
        <taxon>Bacteroidia</taxon>
        <taxon>Bacteroidales</taxon>
        <taxon>Tannerellaceae</taxon>
        <taxon>Parabacteroides</taxon>
    </lineage>
</organism>
<evidence type="ECO:0000256" key="3">
    <source>
        <dbReference type="ARBA" id="ARBA00022691"/>
    </source>
</evidence>